<name>A0A8S2WMM2_9BILA</name>
<evidence type="ECO:0000313" key="1">
    <source>
        <dbReference type="EMBL" id="CAF4342710.1"/>
    </source>
</evidence>
<feature type="non-terminal residue" evidence="2">
    <location>
        <position position="1"/>
    </location>
</feature>
<dbReference type="Proteomes" id="UP000681967">
    <property type="component" value="Unassembled WGS sequence"/>
</dbReference>
<dbReference type="EMBL" id="CAJOBJ010074164">
    <property type="protein sequence ID" value="CAF4473360.1"/>
    <property type="molecule type" value="Genomic_DNA"/>
</dbReference>
<organism evidence="2 4">
    <name type="scientific">Rotaria magnacalcarata</name>
    <dbReference type="NCBI Taxonomy" id="392030"/>
    <lineage>
        <taxon>Eukaryota</taxon>
        <taxon>Metazoa</taxon>
        <taxon>Spiralia</taxon>
        <taxon>Gnathifera</taxon>
        <taxon>Rotifera</taxon>
        <taxon>Eurotatoria</taxon>
        <taxon>Bdelloidea</taxon>
        <taxon>Philodinida</taxon>
        <taxon>Philodinidae</taxon>
        <taxon>Rotaria</taxon>
    </lineage>
</organism>
<evidence type="ECO:0000313" key="3">
    <source>
        <dbReference type="EMBL" id="CAF4473360.1"/>
    </source>
</evidence>
<dbReference type="EMBL" id="CAJOBH010043641">
    <property type="protein sequence ID" value="CAF4342710.1"/>
    <property type="molecule type" value="Genomic_DNA"/>
</dbReference>
<accession>A0A8S2WMM2</accession>
<dbReference type="AlphaFoldDB" id="A0A8S2WMM2"/>
<evidence type="ECO:0000313" key="4">
    <source>
        <dbReference type="Proteomes" id="UP000676336"/>
    </source>
</evidence>
<protein>
    <submittedName>
        <fullName evidence="2">Uncharacterized protein</fullName>
    </submittedName>
</protein>
<reference evidence="2" key="1">
    <citation type="submission" date="2021-02" db="EMBL/GenBank/DDBJ databases">
        <authorList>
            <person name="Nowell W R."/>
        </authorList>
    </citation>
    <scope>NUCLEOTIDE SEQUENCE</scope>
</reference>
<sequence>MSDVCGKYMYDKFNEIAEDTRRMFMKCKSVGLASHEDIEKVLNELQS</sequence>
<comment type="caution">
    <text evidence="2">The sequence shown here is derived from an EMBL/GenBank/DDBJ whole genome shotgun (WGS) entry which is preliminary data.</text>
</comment>
<proteinExistence type="predicted"/>
<dbReference type="Proteomes" id="UP000681720">
    <property type="component" value="Unassembled WGS sequence"/>
</dbReference>
<dbReference type="EMBL" id="CAJOBI010069410">
    <property type="protein sequence ID" value="CAF4451089.1"/>
    <property type="molecule type" value="Genomic_DNA"/>
</dbReference>
<dbReference type="Proteomes" id="UP000676336">
    <property type="component" value="Unassembled WGS sequence"/>
</dbReference>
<evidence type="ECO:0000313" key="2">
    <source>
        <dbReference type="EMBL" id="CAF4451089.1"/>
    </source>
</evidence>
<gene>
    <name evidence="1" type="ORF">BYL167_LOCUS29163</name>
    <name evidence="3" type="ORF">GIL414_LOCUS33453</name>
    <name evidence="2" type="ORF">SMN809_LOCUS32719</name>
</gene>